<protein>
    <submittedName>
        <fullName evidence="1">Uncharacterized protein</fullName>
    </submittedName>
</protein>
<dbReference type="OrthoDB" id="2669721at2759"/>
<evidence type="ECO:0000313" key="2">
    <source>
        <dbReference type="Proteomes" id="UP000076154"/>
    </source>
</evidence>
<comment type="caution">
    <text evidence="1">The sequence shown here is derived from an EMBL/GenBank/DDBJ whole genome shotgun (WGS) entry which is preliminary data.</text>
</comment>
<dbReference type="STRING" id="39966.A0A369JWI5"/>
<reference evidence="1" key="1">
    <citation type="submission" date="2018-04" db="EMBL/GenBank/DDBJ databases">
        <title>Whole genome sequencing of Hypsizygus marmoreus.</title>
        <authorList>
            <person name="Choi I.-G."/>
            <person name="Min B."/>
            <person name="Kim J.-G."/>
            <person name="Kim S."/>
            <person name="Oh Y.-L."/>
            <person name="Kong W.-S."/>
            <person name="Park H."/>
            <person name="Jeong J."/>
            <person name="Song E.-S."/>
        </authorList>
    </citation>
    <scope>NUCLEOTIDE SEQUENCE [LARGE SCALE GENOMIC DNA]</scope>
    <source>
        <strain evidence="1">51987-8</strain>
    </source>
</reference>
<sequence>MLPGILDEEDTSNDNNNQAAGEEQYINTADIDEIHTAHLFIDALRNASIDNGDLSANDVAMLLDPAEKPLEFDDLEDKYLLMCLRLFIAHTLSSQQTYTDSIDAIRLAHPEDTLLSYDQVKRRVANLTGIKPIKNDMCVNSCMAYTGPYVEKEACYRCGEPRFHPGTTNPRQQFFTIPLAPQVQALRRHHRSARDMQYFWNRVQELLREHAGAGIETLDDICCGTDVLQAVHDGHIGEHDTVLMMSFDGAQIYRNKTSDCWIYIWIIVNLSPDLRYKKKYVIPGGIIPGPNKPKIVESFLFPGFHHIASVNKLPGGGLPVWDANLDVKYISHFYVILATADGPGMVYLNGLVGHSGKIGCRLWCGLVGRHKPGKPTYYPALNKPENYNVAECDHPDVRVDIVLPINASRYSRHLLVLCQSRDQNDYDLRRRETGIVKPSIFSGLPRGSYLGIPNMFPGDIMHLILNIAGLLMGLWRGTIDCDPSDSRRNWAWVVLKGDKWEQHGQDVVNCTPQLPGSFDRPPRNPAEKINSGYKAWEFLLYLFGLGPGLFYGLLPDPFWHSYCKLVSGIRIIYQRQIRVRDQLRIAHLHLIQFTSEFEALYIERRTDRLHFSWQAVHHLSHIAPESLRVGPGICYSQWTMERSIGNLTEEIKQDSTPYANLSRRAVERAELNALKVMVPSLDKDLAKEKTIPRGGINIGNGYILLRAIDSCARDITRAEGDALMEFLEQDVACQAEDIPHGWKPRVVRWSRLRLPNGQVARSEWKESEKKTVNLRSARNVKIRHNQRLEFGEVQYYFRFDITSEVTRTLAMISLYSRPDLDLLRKSSNTLWSCRHQGVAGLVVVEARSIEAVVAMAPHSVTILGEEWAGRVFVVEKPGLDVAEMGGVVEDIPDEE</sequence>
<name>A0A369JWI5_HYPMA</name>
<gene>
    <name evidence="1" type="ORF">Hypma_005263</name>
</gene>
<keyword evidence="2" id="KW-1185">Reference proteome</keyword>
<accession>A0A369JWI5</accession>
<dbReference type="AlphaFoldDB" id="A0A369JWI5"/>
<dbReference type="EMBL" id="LUEZ02000023">
    <property type="protein sequence ID" value="RDB26701.1"/>
    <property type="molecule type" value="Genomic_DNA"/>
</dbReference>
<evidence type="ECO:0000313" key="1">
    <source>
        <dbReference type="EMBL" id="RDB26701.1"/>
    </source>
</evidence>
<dbReference type="InParanoid" id="A0A369JWI5"/>
<dbReference type="Proteomes" id="UP000076154">
    <property type="component" value="Unassembled WGS sequence"/>
</dbReference>
<proteinExistence type="predicted"/>
<organism evidence="1 2">
    <name type="scientific">Hypsizygus marmoreus</name>
    <name type="common">White beech mushroom</name>
    <name type="synonym">Agaricus marmoreus</name>
    <dbReference type="NCBI Taxonomy" id="39966"/>
    <lineage>
        <taxon>Eukaryota</taxon>
        <taxon>Fungi</taxon>
        <taxon>Dikarya</taxon>
        <taxon>Basidiomycota</taxon>
        <taxon>Agaricomycotina</taxon>
        <taxon>Agaricomycetes</taxon>
        <taxon>Agaricomycetidae</taxon>
        <taxon>Agaricales</taxon>
        <taxon>Tricholomatineae</taxon>
        <taxon>Lyophyllaceae</taxon>
        <taxon>Hypsizygus</taxon>
    </lineage>
</organism>